<dbReference type="InterPro" id="IPR007206">
    <property type="entry name" value="Protein_HGH1_C"/>
</dbReference>
<feature type="compositionally biased region" description="Low complexity" evidence="3">
    <location>
        <begin position="430"/>
        <end position="440"/>
    </location>
</feature>
<comment type="similarity">
    <text evidence="1">Belongs to the HGH1 family.</text>
</comment>
<feature type="region of interest" description="Disordered" evidence="3">
    <location>
        <begin position="145"/>
        <end position="166"/>
    </location>
</feature>
<dbReference type="AlphaFoldDB" id="A0AAV5GHH5"/>
<dbReference type="SUPFAM" id="SSF48371">
    <property type="entry name" value="ARM repeat"/>
    <property type="match status" value="1"/>
</dbReference>
<dbReference type="InterPro" id="IPR007205">
    <property type="entry name" value="Protein_HGH1_N"/>
</dbReference>
<evidence type="ECO:0000259" key="5">
    <source>
        <dbReference type="Pfam" id="PF04064"/>
    </source>
</evidence>
<feature type="region of interest" description="Disordered" evidence="3">
    <location>
        <begin position="392"/>
        <end position="468"/>
    </location>
</feature>
<dbReference type="Pfam" id="PF04064">
    <property type="entry name" value="DUF384"/>
    <property type="match status" value="1"/>
</dbReference>
<gene>
    <name evidence="6" type="ORF">Rhopal_005130-T1</name>
</gene>
<evidence type="ECO:0000256" key="2">
    <source>
        <dbReference type="ARBA" id="ARBA00014076"/>
    </source>
</evidence>
<feature type="compositionally biased region" description="Acidic residues" evidence="3">
    <location>
        <begin position="458"/>
        <end position="468"/>
    </location>
</feature>
<accession>A0AAV5GHH5</accession>
<dbReference type="InterPro" id="IPR039717">
    <property type="entry name" value="Hgh1"/>
</dbReference>
<feature type="domain" description="Protein HGH1 N-terminal" evidence="4">
    <location>
        <begin position="99"/>
        <end position="324"/>
    </location>
</feature>
<dbReference type="Gene3D" id="1.25.10.10">
    <property type="entry name" value="Leucine-rich Repeat Variant"/>
    <property type="match status" value="1"/>
</dbReference>
<dbReference type="Pfam" id="PF04063">
    <property type="entry name" value="DUF383"/>
    <property type="match status" value="1"/>
</dbReference>
<dbReference type="Proteomes" id="UP001342314">
    <property type="component" value="Unassembled WGS sequence"/>
</dbReference>
<evidence type="ECO:0000256" key="1">
    <source>
        <dbReference type="ARBA" id="ARBA00006712"/>
    </source>
</evidence>
<feature type="compositionally biased region" description="Low complexity" evidence="3">
    <location>
        <begin position="145"/>
        <end position="162"/>
    </location>
</feature>
<evidence type="ECO:0000313" key="6">
    <source>
        <dbReference type="EMBL" id="GJN92101.1"/>
    </source>
</evidence>
<feature type="domain" description="Protein HGH1 C-terminal" evidence="5">
    <location>
        <begin position="330"/>
        <end position="383"/>
    </location>
</feature>
<reference evidence="6 7" key="1">
    <citation type="submission" date="2021-12" db="EMBL/GenBank/DDBJ databases">
        <title>High titer production of polyol ester of fatty acids by Rhodotorula paludigena BS15 towards product separation-free biomass refinery.</title>
        <authorList>
            <person name="Mano J."/>
            <person name="Ono H."/>
            <person name="Tanaka T."/>
            <person name="Naito K."/>
            <person name="Sushida H."/>
            <person name="Ike M."/>
            <person name="Tokuyasu K."/>
            <person name="Kitaoka M."/>
        </authorList>
    </citation>
    <scope>NUCLEOTIDE SEQUENCE [LARGE SCALE GENOMIC DNA]</scope>
    <source>
        <strain evidence="6 7">BS15</strain>
    </source>
</reference>
<organism evidence="6 7">
    <name type="scientific">Rhodotorula paludigena</name>
    <dbReference type="NCBI Taxonomy" id="86838"/>
    <lineage>
        <taxon>Eukaryota</taxon>
        <taxon>Fungi</taxon>
        <taxon>Dikarya</taxon>
        <taxon>Basidiomycota</taxon>
        <taxon>Pucciniomycotina</taxon>
        <taxon>Microbotryomycetes</taxon>
        <taxon>Sporidiobolales</taxon>
        <taxon>Sporidiobolaceae</taxon>
        <taxon>Rhodotorula</taxon>
    </lineage>
</organism>
<proteinExistence type="inferred from homology"/>
<dbReference type="PANTHER" id="PTHR13387">
    <property type="entry name" value="PROTEIN HGH1 HOMOLOG"/>
    <property type="match status" value="1"/>
</dbReference>
<evidence type="ECO:0000313" key="7">
    <source>
        <dbReference type="Proteomes" id="UP001342314"/>
    </source>
</evidence>
<comment type="caution">
    <text evidence="6">The sequence shown here is derived from an EMBL/GenBank/DDBJ whole genome shotgun (WGS) entry which is preliminary data.</text>
</comment>
<dbReference type="PANTHER" id="PTHR13387:SF9">
    <property type="entry name" value="PROTEIN HGH1 HOMOLOG"/>
    <property type="match status" value="1"/>
</dbReference>
<dbReference type="InterPro" id="IPR016024">
    <property type="entry name" value="ARM-type_fold"/>
</dbReference>
<dbReference type="EMBL" id="BQKY01000010">
    <property type="protein sequence ID" value="GJN92101.1"/>
    <property type="molecule type" value="Genomic_DNA"/>
</dbReference>
<keyword evidence="7" id="KW-1185">Reference proteome</keyword>
<dbReference type="InterPro" id="IPR011989">
    <property type="entry name" value="ARM-like"/>
</dbReference>
<evidence type="ECO:0000256" key="3">
    <source>
        <dbReference type="SAM" id="MobiDB-lite"/>
    </source>
</evidence>
<evidence type="ECO:0000259" key="4">
    <source>
        <dbReference type="Pfam" id="PF04063"/>
    </source>
</evidence>
<sequence>MAAQTTAQLLELFSFLQDPQAPVRRIALASLLPYTIPDAPERKLFLRDAHIEQLATMCADQELIAHDALSALINLSSTLEVVTRLHKLPGFVTGLVRMIIDEKALLSDLACMLLSNMSKLDAVSRQILGLRVPFSLVEDAPAADAPSATAGAGDADASTAAAPRGPTLQASTEEIAALDLLLEVFLKGEGKKYNPNANYDFLASVFANVSLLPAGRAFLLSTPDRSIEPPLAKIISFTEHPSTIRRGGVASTIKNAAFEKAGHTRLVASSNEGPAEEGCIDLLVQLLLPLCGNEEFDLDVMDELPGELQLLPASKQREPDAQIRLILVETLVLLATARPNRDAMRARGVYPVIKEAHLKEAVPGVKEAMVRLVNLLMREEGPDTAVSELDASTAPEDLPPAPQWNANPETGFVSAAGVQVDGPSEEAEPAQEGAPALAAGDDQPFEHNNVPLSRMQPEEDEDEMLLEV</sequence>
<protein>
    <recommendedName>
        <fullName evidence="2">Protein HGH1 homolog</fullName>
    </recommendedName>
</protein>
<name>A0AAV5GHH5_9BASI</name>